<dbReference type="PANTHER" id="PTHR33476:SF31">
    <property type="match status" value="1"/>
</dbReference>
<reference evidence="3 4" key="1">
    <citation type="submission" date="2024-12" db="EMBL/GenBank/DDBJ databases">
        <title>The unique morphological basis and parallel evolutionary history of personate flowers in Penstemon.</title>
        <authorList>
            <person name="Depatie T.H."/>
            <person name="Wessinger C.A."/>
        </authorList>
    </citation>
    <scope>NUCLEOTIDE SEQUENCE [LARGE SCALE GENOMIC DNA]</scope>
    <source>
        <strain evidence="3">WTNN_2</strain>
        <tissue evidence="3">Leaf</tissue>
    </source>
</reference>
<dbReference type="EMBL" id="JBJXBP010000006">
    <property type="protein sequence ID" value="KAL3823985.1"/>
    <property type="molecule type" value="Genomic_DNA"/>
</dbReference>
<feature type="region of interest" description="Disordered" evidence="2">
    <location>
        <begin position="329"/>
        <end position="351"/>
    </location>
</feature>
<name>A0ABD3SHE1_9LAMI</name>
<feature type="coiled-coil region" evidence="1">
    <location>
        <begin position="296"/>
        <end position="323"/>
    </location>
</feature>
<proteinExistence type="predicted"/>
<organism evidence="3 4">
    <name type="scientific">Penstemon smallii</name>
    <dbReference type="NCBI Taxonomy" id="265156"/>
    <lineage>
        <taxon>Eukaryota</taxon>
        <taxon>Viridiplantae</taxon>
        <taxon>Streptophyta</taxon>
        <taxon>Embryophyta</taxon>
        <taxon>Tracheophyta</taxon>
        <taxon>Spermatophyta</taxon>
        <taxon>Magnoliopsida</taxon>
        <taxon>eudicotyledons</taxon>
        <taxon>Gunneridae</taxon>
        <taxon>Pentapetalae</taxon>
        <taxon>asterids</taxon>
        <taxon>lamiids</taxon>
        <taxon>Lamiales</taxon>
        <taxon>Plantaginaceae</taxon>
        <taxon>Cheloneae</taxon>
        <taxon>Penstemon</taxon>
    </lineage>
</organism>
<keyword evidence="4" id="KW-1185">Reference proteome</keyword>
<dbReference type="Proteomes" id="UP001634393">
    <property type="component" value="Unassembled WGS sequence"/>
</dbReference>
<dbReference type="AlphaFoldDB" id="A0ABD3SHE1"/>
<keyword evidence="1" id="KW-0175">Coiled coil</keyword>
<evidence type="ECO:0000313" key="3">
    <source>
        <dbReference type="EMBL" id="KAL3823985.1"/>
    </source>
</evidence>
<sequence>MDLWVVAAAAGAGYIAKNLQNLSLDKKESSGVESSSNYSIKVQTESRNFLQQLRDKTCPLRKLARKRAQNDTFLEAENHSDVNSSDIDWLRNKDSEAGVASSSIYDALGKHDNLGWISSLPSVLKTEESLEFEDGQNRKGKFSRSRKLREHSVIPLNSLGSCLDAQLCKEHEKMEETMSSSVPLILTVRPVLVTEGNRTISRSSSDATFIQFEGCREKVRRENGVCFEENGSVLRSASFEQTEIVEQIQRKPKKSLGSLTLNGNSIFSQGSDGMLLFIIGMTIGILSSTTASKSEVDNLNKQLKQTQNLVQDLHDELDMKEMLTVKDLTNENDTPPSIKEPIASPSDDVKMTKFDDKTTENPEVMSQIEAELQAELEMLERNMKPSALERISNVVELDPDFEPDIVQGDLSNGIQIDISESGNKTTDTTTNFSQPANYAVCPYELSLRLHELIETRLKERIKELETALSNNLDSQSIAFGNRSPYSKTKSSSTPQSLTCMYDEPPAENFSTNGKSVKRADKDLENEYEELSCTDFYLGKQSIDRVLYEYDSISNHSVVMDEDRSLDHLVEEISQIWDDKKSTCFTSNEDYRSEDEDSDESERLLIKQIIERRNLGTSLVLKF</sequence>
<dbReference type="InterPro" id="IPR040348">
    <property type="entry name" value="POLAR-like"/>
</dbReference>
<protein>
    <submittedName>
        <fullName evidence="3">Uncharacterized protein</fullName>
    </submittedName>
</protein>
<dbReference type="PANTHER" id="PTHR33476">
    <property type="entry name" value="EMB|CAB62613.1"/>
    <property type="match status" value="1"/>
</dbReference>
<evidence type="ECO:0000256" key="2">
    <source>
        <dbReference type="SAM" id="MobiDB-lite"/>
    </source>
</evidence>
<comment type="caution">
    <text evidence="3">The sequence shown here is derived from an EMBL/GenBank/DDBJ whole genome shotgun (WGS) entry which is preliminary data.</text>
</comment>
<evidence type="ECO:0000313" key="4">
    <source>
        <dbReference type="Proteomes" id="UP001634393"/>
    </source>
</evidence>
<gene>
    <name evidence="3" type="ORF">ACJIZ3_020014</name>
</gene>
<accession>A0ABD3SHE1</accession>
<evidence type="ECO:0000256" key="1">
    <source>
        <dbReference type="SAM" id="Coils"/>
    </source>
</evidence>